<evidence type="ECO:0000256" key="1">
    <source>
        <dbReference type="SAM" id="MobiDB-lite"/>
    </source>
</evidence>
<feature type="region of interest" description="Disordered" evidence="1">
    <location>
        <begin position="186"/>
        <end position="262"/>
    </location>
</feature>
<reference evidence="2" key="2">
    <citation type="submission" date="2021-08" db="EMBL/GenBank/DDBJ databases">
        <authorList>
            <person name="Tani A."/>
            <person name="Ola A."/>
            <person name="Ogura Y."/>
            <person name="Katsura K."/>
            <person name="Hayashi T."/>
        </authorList>
    </citation>
    <scope>NUCLEOTIDE SEQUENCE</scope>
    <source>
        <strain evidence="2">DSM 23674</strain>
    </source>
</reference>
<feature type="compositionally biased region" description="Basic and acidic residues" evidence="1">
    <location>
        <begin position="201"/>
        <end position="216"/>
    </location>
</feature>
<keyword evidence="3" id="KW-1185">Reference proteome</keyword>
<dbReference type="Proteomes" id="UP001055101">
    <property type="component" value="Unassembled WGS sequence"/>
</dbReference>
<gene>
    <name evidence="2" type="ORF">EKPJFOCH_4147</name>
</gene>
<protein>
    <recommendedName>
        <fullName evidence="4">Translation initiation factor 2</fullName>
    </recommendedName>
</protein>
<evidence type="ECO:0008006" key="4">
    <source>
        <dbReference type="Google" id="ProtNLM"/>
    </source>
</evidence>
<name>A0ABQ4TQJ3_9HYPH</name>
<dbReference type="EMBL" id="BPRA01000025">
    <property type="protein sequence ID" value="GJE57629.1"/>
    <property type="molecule type" value="Genomic_DNA"/>
</dbReference>
<reference evidence="2" key="1">
    <citation type="journal article" date="2021" name="Front. Microbiol.">
        <title>Comprehensive Comparative Genomics and Phenotyping of Methylobacterium Species.</title>
        <authorList>
            <person name="Alessa O."/>
            <person name="Ogura Y."/>
            <person name="Fujitani Y."/>
            <person name="Takami H."/>
            <person name="Hayashi T."/>
            <person name="Sahin N."/>
            <person name="Tani A."/>
        </authorList>
    </citation>
    <scope>NUCLEOTIDE SEQUENCE</scope>
    <source>
        <strain evidence="2">DSM 23674</strain>
    </source>
</reference>
<organism evidence="2 3">
    <name type="scientific">Methylobacterium thuringiense</name>
    <dbReference type="NCBI Taxonomy" id="1003091"/>
    <lineage>
        <taxon>Bacteria</taxon>
        <taxon>Pseudomonadati</taxon>
        <taxon>Pseudomonadota</taxon>
        <taxon>Alphaproteobacteria</taxon>
        <taxon>Hyphomicrobiales</taxon>
        <taxon>Methylobacteriaceae</taxon>
        <taxon>Methylobacterium</taxon>
    </lineage>
</organism>
<evidence type="ECO:0000313" key="2">
    <source>
        <dbReference type="EMBL" id="GJE57629.1"/>
    </source>
</evidence>
<evidence type="ECO:0000313" key="3">
    <source>
        <dbReference type="Proteomes" id="UP001055101"/>
    </source>
</evidence>
<sequence length="262" mass="27346">MRFIWCGRSRRGGIAAWAVMVAASLAGYGGSIAAAVAADEIVIATITGGRLFVLGTTSESRQRVVLDGRFETTSDEARSFQFELVYHPATCIVGATIGNETREAVVSNCSQRSATADPNPATAVDGQRDRQAIVPAPPAPPEPARPQSLPVAPEAQGVAALPVPQVPEPDAVPPVAASAAPEPAFAPHAMVRAPRPPLRPSDARLKPAPAAHDERAKHRPALAAPIKLASDGVAETADRKAKPTPKPIVQRRKPVPAQPPVE</sequence>
<accession>A0ABQ4TQJ3</accession>
<proteinExistence type="predicted"/>
<comment type="caution">
    <text evidence="2">The sequence shown here is derived from an EMBL/GenBank/DDBJ whole genome shotgun (WGS) entry which is preliminary data.</text>
</comment>